<protein>
    <submittedName>
        <fullName evidence="2">Uncharacterized protein</fullName>
    </submittedName>
</protein>
<dbReference type="Proteomes" id="UP000593571">
    <property type="component" value="Unassembled WGS sequence"/>
</dbReference>
<feature type="compositionally biased region" description="Pro residues" evidence="1">
    <location>
        <begin position="185"/>
        <end position="195"/>
    </location>
</feature>
<proteinExistence type="predicted"/>
<evidence type="ECO:0000313" key="3">
    <source>
        <dbReference type="Proteomes" id="UP000593571"/>
    </source>
</evidence>
<organism evidence="2 3">
    <name type="scientific">Rousettus aegyptiacus</name>
    <name type="common">Egyptian fruit bat</name>
    <name type="synonym">Pteropus aegyptiacus</name>
    <dbReference type="NCBI Taxonomy" id="9407"/>
    <lineage>
        <taxon>Eukaryota</taxon>
        <taxon>Metazoa</taxon>
        <taxon>Chordata</taxon>
        <taxon>Craniata</taxon>
        <taxon>Vertebrata</taxon>
        <taxon>Euteleostomi</taxon>
        <taxon>Mammalia</taxon>
        <taxon>Eutheria</taxon>
        <taxon>Laurasiatheria</taxon>
        <taxon>Chiroptera</taxon>
        <taxon>Yinpterochiroptera</taxon>
        <taxon>Pteropodoidea</taxon>
        <taxon>Pteropodidae</taxon>
        <taxon>Rousettinae</taxon>
        <taxon>Rousettus</taxon>
    </lineage>
</organism>
<evidence type="ECO:0000256" key="1">
    <source>
        <dbReference type="SAM" id="MobiDB-lite"/>
    </source>
</evidence>
<name>A0A7J8H206_ROUAE</name>
<sequence>MPPGLLEKWQGAQPPAPSPVSAFLLPHKLGSWRHTLPRGHVPLLQQAAATAWPAVSLFCPRSLRGPSNAALPNIAFLKPRPLFIFSFPSPCTLISPASSSNSAIALILAPEALNWPLPPTHLGPKETLPVTNSYYTGHNFCLYSPWPHHPGHCSTGRFLHATGKEVRPRPCPRRRFGAVLGLPGRPSPGPAPTPPAQQGFMTLPDLKVTLRRRILGA</sequence>
<dbReference type="AlphaFoldDB" id="A0A7J8H206"/>
<dbReference type="EMBL" id="JACASE010000005">
    <property type="protein sequence ID" value="KAF6466091.1"/>
    <property type="molecule type" value="Genomic_DNA"/>
</dbReference>
<keyword evidence="3" id="KW-1185">Reference proteome</keyword>
<comment type="caution">
    <text evidence="2">The sequence shown here is derived from an EMBL/GenBank/DDBJ whole genome shotgun (WGS) entry which is preliminary data.</text>
</comment>
<evidence type="ECO:0000313" key="2">
    <source>
        <dbReference type="EMBL" id="KAF6466091.1"/>
    </source>
</evidence>
<reference evidence="2 3" key="1">
    <citation type="journal article" date="2020" name="Nature">
        <title>Six reference-quality genomes reveal evolution of bat adaptations.</title>
        <authorList>
            <person name="Jebb D."/>
            <person name="Huang Z."/>
            <person name="Pippel M."/>
            <person name="Hughes G.M."/>
            <person name="Lavrichenko K."/>
            <person name="Devanna P."/>
            <person name="Winkler S."/>
            <person name="Jermiin L.S."/>
            <person name="Skirmuntt E.C."/>
            <person name="Katzourakis A."/>
            <person name="Burkitt-Gray L."/>
            <person name="Ray D.A."/>
            <person name="Sullivan K.A.M."/>
            <person name="Roscito J.G."/>
            <person name="Kirilenko B.M."/>
            <person name="Davalos L.M."/>
            <person name="Corthals A.P."/>
            <person name="Power M.L."/>
            <person name="Jones G."/>
            <person name="Ransome R.D."/>
            <person name="Dechmann D.K.N."/>
            <person name="Locatelli A.G."/>
            <person name="Puechmaille S.J."/>
            <person name="Fedrigo O."/>
            <person name="Jarvis E.D."/>
            <person name="Hiller M."/>
            <person name="Vernes S.C."/>
            <person name="Myers E.W."/>
            <person name="Teeling E.C."/>
        </authorList>
    </citation>
    <scope>NUCLEOTIDE SEQUENCE [LARGE SCALE GENOMIC DNA]</scope>
    <source>
        <strain evidence="2">MRouAeg1</strain>
        <tissue evidence="2">Muscle</tissue>
    </source>
</reference>
<accession>A0A7J8H206</accession>
<gene>
    <name evidence="2" type="ORF">HJG63_011393</name>
</gene>
<feature type="region of interest" description="Disordered" evidence="1">
    <location>
        <begin position="181"/>
        <end position="200"/>
    </location>
</feature>